<dbReference type="PANTHER" id="PTHR16166">
    <property type="entry name" value="VACUOLAR PROTEIN SORTING-ASSOCIATED PROTEIN VPS13"/>
    <property type="match status" value="1"/>
</dbReference>
<feature type="region of interest" description="Disordered" evidence="2">
    <location>
        <begin position="1300"/>
        <end position="1319"/>
    </location>
</feature>
<dbReference type="PROSITE" id="PS50004">
    <property type="entry name" value="C2"/>
    <property type="match status" value="1"/>
</dbReference>
<evidence type="ECO:0000256" key="1">
    <source>
        <dbReference type="ARBA" id="ARBA00006545"/>
    </source>
</evidence>
<evidence type="ECO:0000313" key="5">
    <source>
        <dbReference type="EMBL" id="CAI5733677.1"/>
    </source>
</evidence>
<proteinExistence type="inferred from homology"/>
<feature type="region of interest" description="Disordered" evidence="2">
    <location>
        <begin position="81"/>
        <end position="103"/>
    </location>
</feature>
<feature type="compositionally biased region" description="Acidic residues" evidence="2">
    <location>
        <begin position="93"/>
        <end position="103"/>
    </location>
</feature>
<protein>
    <recommendedName>
        <fullName evidence="4">C2 domain-containing protein</fullName>
    </recommendedName>
</protein>
<dbReference type="InterPro" id="IPR026847">
    <property type="entry name" value="VPS13"/>
</dbReference>
<comment type="similarity">
    <text evidence="1">Belongs to the VPS13 family.</text>
</comment>
<dbReference type="GO" id="GO:0006623">
    <property type="term" value="P:protein targeting to vacuole"/>
    <property type="evidence" value="ECO:0007669"/>
    <property type="project" value="TreeGrafter"/>
</dbReference>
<evidence type="ECO:0000313" key="6">
    <source>
        <dbReference type="Proteomes" id="UP001162031"/>
    </source>
</evidence>
<dbReference type="Gene3D" id="2.60.40.150">
    <property type="entry name" value="C2 domain"/>
    <property type="match status" value="1"/>
</dbReference>
<evidence type="ECO:0000256" key="2">
    <source>
        <dbReference type="SAM" id="MobiDB-lite"/>
    </source>
</evidence>
<feature type="chain" id="PRO_5043494224" description="C2 domain-containing protein" evidence="3">
    <location>
        <begin position="16"/>
        <end position="2723"/>
    </location>
</feature>
<comment type="caution">
    <text evidence="5">The sequence shown here is derived from an EMBL/GenBank/DDBJ whole genome shotgun (WGS) entry which is preliminary data.</text>
</comment>
<dbReference type="PANTHER" id="PTHR16166:SF93">
    <property type="entry name" value="INTERMEMBRANE LIPID TRANSFER PROTEIN VPS13"/>
    <property type="match status" value="1"/>
</dbReference>
<feature type="domain" description="C2" evidence="4">
    <location>
        <begin position="2458"/>
        <end position="2600"/>
    </location>
</feature>
<evidence type="ECO:0000256" key="3">
    <source>
        <dbReference type="SAM" id="SignalP"/>
    </source>
</evidence>
<keyword evidence="3" id="KW-0732">Signal</keyword>
<accession>A0AAV0UAK9</accession>
<evidence type="ECO:0000259" key="4">
    <source>
        <dbReference type="PROSITE" id="PS50004"/>
    </source>
</evidence>
<name>A0AAV0UAK9_HYABA</name>
<dbReference type="Proteomes" id="UP001162031">
    <property type="component" value="Unassembled WGS sequence"/>
</dbReference>
<feature type="signal peptide" evidence="3">
    <location>
        <begin position="1"/>
        <end position="15"/>
    </location>
</feature>
<keyword evidence="6" id="KW-1185">Reference proteome</keyword>
<dbReference type="Pfam" id="PF25036">
    <property type="entry name" value="VPS13_VAB"/>
    <property type="match status" value="2"/>
</dbReference>
<dbReference type="CDD" id="cd00030">
    <property type="entry name" value="C2"/>
    <property type="match status" value="1"/>
</dbReference>
<dbReference type="InterPro" id="IPR000008">
    <property type="entry name" value="C2_dom"/>
</dbReference>
<dbReference type="SUPFAM" id="SSF49562">
    <property type="entry name" value="C2 domain (Calcium/lipid-binding domain, CaLB)"/>
    <property type="match status" value="1"/>
</dbReference>
<sequence length="2723" mass="303143">MLQHAMALLLQRLLGKFVTFDASMLRLSLWQGDLSFQDLQLRLSYGEGTISYLSVKIPWRALWTQPVQIKAQGVRVWLHQTPTTKSGTGPQEPVEEAVDTSIEDSQGDDRTYLSKLVSHIIGNVQIEVADVQVRYDCDPSSLAPRPGSGTLVVGSVSVINTSADWHLEFTPQSNAVTRSNKLLKVEGVAAYVEYIDKRSRRGSACDQLPPKLHQKYLFHEWRSTIKASLYYHSVNAAFPDVELDVDVGCAPGNAAVKCSICAAHNTCGTKDFVRPVNQPRVHFGPEHVDVLYAILIEVRAPYDEYDRLAALTRQQTSRPDGFLMVLSYAKQWLLTDCLDAVVGGEPFTLEAEDEDEDNDEFEDAITPPSLSVRAQLRHGAGLFFSARESVATGDEVVRNTQWIWVLGETIAAVKQSCVEDEIQLSVQSLRMYEVAECSKSYSIIDHASESSADSDSTSVETPIVQISCVVPAYQSRLVGYQPVLDIRLGSVTICIKDETLLVWMTLFAPMCLWWNQWHLSHPSTSVACDEDLFAPIACLGIHMEKMRFVFALHDQFCFGAELKALSVETSEPDREFVQSIFRARISLFSVSESLALLQTQTNWNDVEGVHEIATVDDVSLTTTSHSRAHWSMGCYSCKHCTLCDGRLHYEQREFDSNEETAMYSYEARLSKVRIDWTVSELEALSWVIGKWSFFMPDKAAHELDQSHDHAVANTEVSLVCQRRWSIRTPEVQLRVAEDRQHRATQSSFLLSVKDVEYLSRACTTTCSQSMSVGSISLQEGDNAIIQVAGNLGSRTPAFRATFQCDRTNSSESQAAGKSVQSVLPFDRQSTRAVFTLERLYGELYLPDIEIVLVWLGGFYDRYLLGFLLSTNLGYEIDEFRRNLSKLDSHASLKSSEDSSYSNDEVFLSLVVTHGLQLKIKHLDQTPDATFNCLTPIQTIARVKVSSMSVQVRASTTAACGRVVEIKGSLRNLKLTDLTTPSGPVPAGATLSNRQSIGSPADVLGGVAETESVGVKNLIEFVINVPGRTDDRVVVRVRLDSVCVVYLHRIFKQFYHYILDHVLELLLIPLSENPSLEKASFIFESFRVDAAALSVPLDELLHMYVNAVMSEVSEQAGAKETTKSELANLCFEVVGNDLVFALPRSSFSEDSIVLRSTNGRFWSSCVDPSTSDFLQNGTFADETRFSDGPVHVGESAAKAQLRQRTELRNLRRQIKNQRSRFLSNRSQLYLDLRGATQQAQNYLHEDFLAFPAAENAVKIIHNKIVQLDQQLELLTQYLVKVDDAIDEARAEGDALHGGDRDSLSFVASTPKNGSRARSKSMEQVRVEVASMSQHLMAPLVGAEDAEFHDARVASGFNVVSLNCEDVDMSTSSAGLFEFELVDLSGTTRDSVQPLFHHSLLTGRIDLEPESLCDATLSTYFGISVSMNELSVETGPGGYTTLLGVIYENVGEVSRVVREDTCSACATCGGLHDSSEYCNAKWMNVLVKVADAALRVSNTDYAIADLLWEQLELAFTLRTDDSLEVTTTALSFTAVDVRPTRCEAASEIVRPLAGDGPQFEYSQKMNWTDVIYDLKVRNANFLCVYPAFHDIVAFFATPLLTEGEFLDFDVGFMSPPPPDSQKVDFFVSTTGCFFSLLEDFETSDARALVILTDVVLAYSGLQKCVGMTDMTKCHLEFDQHGIYFSQLPDLQIDASFPLSNPFLLVIDHFVEGMTTRSRRNSFVLAPVETRFSVQDANLFIDIVNNYLRWISPSSRLAPAMDSPIGEQSQSSGTSSAYIVSVTPHYVADKLLGDVGELRLVLVNNSLGIPIADFHMRDIVCEYIQGEDCSTTMGTTLLLNYFNNSIYRWEPLVEPFVVQMRIRRALEKNSLVEVFANLPTTVNFNMTPAMAPLLSSEALTRADFVTSGSKSTAPFWVENKTGLELTFSFRRGTGSIIQQVVTDNGKVSVDCREQGDMLNFDSASADRFLRETDRQALAVNHTLSVWLNGNKWVSVNPVVVDMVGHVAVPLRETPAHDSLDGFEIGEDEETSPPTLVAEISIQADGSKLISLHSQVVLQNRTSVPLMVWAFSPREGGCIQEWVIDREQICHIPLQLVHPLSKISIRPSPYVQYAPLTTSLEELGDEVRAAKTVNTKRFVRAGNCVCSFETFSTTDELQHAASSLEVVSSSSLSSAVPLSGYIARDLPTWKCMYEVEAYFLMRATFSRTEEPPPAEQPVGDLSKVEEENDQVEDDFLRVFGAPAQCQRMHPLRDAGYDLNEARSASQRRGLYEATNSSLYYLSVSPFLTLHNRLATAMAYRLLNGSLQLIAEGVLAVGNVLPLFQIDSSELLFVSFRLENYSWSAPKLIINPKTSTYSVPYKETTDPVQLVGRTFDRDIAGEQGNVPNLQLQVKLSGRDVIVFCSIWIVNHTDLDLEYCNSTSSSSKRLESVLKYVHRRPASVAKQSENLLTRSMSFCGEGSHESQLPACLQKVKPSTIPVAVVVVIREARELYNAQYFGSQSPYVRVSLYALKDPKERYSEKPEMIAICSAATKPSPSGGLTPQWNDRLHNTLLLRFPPELRTLDLARIIIEVRNVHYGLDTCLGVTAVKVDSILKDRKRAVAFNWYKLLKRKSGREQKKSKNDLASTHRGDISVSFSVGMSHELPADLGVVESIEAVTDDHGPLPVCDEETMLPYLERQESEDFQLDDVSVSSVPEKKTNSKYRVRFHLRVQLAHSSDYKRRLSTT</sequence>
<dbReference type="EMBL" id="CANTFL010001207">
    <property type="protein sequence ID" value="CAI5733677.1"/>
    <property type="molecule type" value="Genomic_DNA"/>
</dbReference>
<dbReference type="InterPro" id="IPR035892">
    <property type="entry name" value="C2_domain_sf"/>
</dbReference>
<dbReference type="InterPro" id="IPR009543">
    <property type="entry name" value="VPS13_VAB"/>
</dbReference>
<gene>
    <name evidence="5" type="ORF">HBR001_LOCUS5920</name>
</gene>
<reference evidence="5" key="1">
    <citation type="submission" date="2022-12" db="EMBL/GenBank/DDBJ databases">
        <authorList>
            <person name="Webb A."/>
        </authorList>
    </citation>
    <scope>NUCLEOTIDE SEQUENCE</scope>
    <source>
        <strain evidence="5">Hp1</strain>
    </source>
</reference>
<dbReference type="GO" id="GO:0045053">
    <property type="term" value="P:protein retention in Golgi apparatus"/>
    <property type="evidence" value="ECO:0007669"/>
    <property type="project" value="TreeGrafter"/>
</dbReference>
<organism evidence="5 6">
    <name type="scientific">Hyaloperonospora brassicae</name>
    <name type="common">Brassica downy mildew</name>
    <name type="synonym">Peronospora brassicae</name>
    <dbReference type="NCBI Taxonomy" id="162125"/>
    <lineage>
        <taxon>Eukaryota</taxon>
        <taxon>Sar</taxon>
        <taxon>Stramenopiles</taxon>
        <taxon>Oomycota</taxon>
        <taxon>Peronosporomycetes</taxon>
        <taxon>Peronosporales</taxon>
        <taxon>Peronosporaceae</taxon>
        <taxon>Hyaloperonospora</taxon>
    </lineage>
</organism>